<dbReference type="InterPro" id="IPR029044">
    <property type="entry name" value="Nucleotide-diphossugar_trans"/>
</dbReference>
<dbReference type="Proteomes" id="UP000319004">
    <property type="component" value="Chromosome"/>
</dbReference>
<dbReference type="InterPro" id="IPR050748">
    <property type="entry name" value="Glycosyltrans_8_dom-fam"/>
</dbReference>
<dbReference type="SUPFAM" id="SSF53448">
    <property type="entry name" value="Nucleotide-diphospho-sugar transferases"/>
    <property type="match status" value="1"/>
</dbReference>
<dbReference type="CDD" id="cd04194">
    <property type="entry name" value="GT8_A4GalT_like"/>
    <property type="match status" value="1"/>
</dbReference>
<keyword evidence="2" id="KW-0808">Transferase</keyword>
<proteinExistence type="predicted"/>
<keyword evidence="3" id="KW-0479">Metal-binding</keyword>
<evidence type="ECO:0000256" key="1">
    <source>
        <dbReference type="ARBA" id="ARBA00022676"/>
    </source>
</evidence>
<evidence type="ECO:0000256" key="2">
    <source>
        <dbReference type="ARBA" id="ARBA00022679"/>
    </source>
</evidence>
<gene>
    <name evidence="4" type="primary">gspA_1</name>
    <name evidence="4" type="ORF">Enr13x_11380</name>
</gene>
<dbReference type="Gene3D" id="3.90.550.10">
    <property type="entry name" value="Spore Coat Polysaccharide Biosynthesis Protein SpsA, Chain A"/>
    <property type="match status" value="1"/>
</dbReference>
<sequence>MQSRVSVVLAADQRYFPGLLATVFTALASSRDRERFEFFIFDGGIDKLSKEKLEQLVVAFGNNHGIRWLVPRIEKFNGLISMNGNFLEYARLALPDLVGRPRVLWLDADLLVFRDCVELWGRSIGDALIAAASENIAFGDDVSNLHEFGIPDDASYFNTGVMVMDLDGLREFNFSAMAINFLRGNAGNYLWHDQSAINVVLHRRISELPRCFNSLNRAYLNSPSESFVGRGGYNYHFLERPKPWQRYSGEPHARIFYGIMKLLSEPMPELTSSRNRLDWLKWQFPRFAENWYSVTPKRFVKPVAMQTLRNIWGANSRLKHISGTGCVEKVVGRLKAAYLEAKEHSSQKRTLTS</sequence>
<dbReference type="InterPro" id="IPR002495">
    <property type="entry name" value="Glyco_trans_8"/>
</dbReference>
<protein>
    <submittedName>
        <fullName evidence="4">General stress protein A</fullName>
    </submittedName>
</protein>
<dbReference type="PANTHER" id="PTHR13778:SF47">
    <property type="entry name" value="LIPOPOLYSACCHARIDE 1,3-GALACTOSYLTRANSFERASE"/>
    <property type="match status" value="1"/>
</dbReference>
<reference evidence="4 5" key="1">
    <citation type="submission" date="2019-03" db="EMBL/GenBank/DDBJ databases">
        <title>Deep-cultivation of Planctomycetes and their phenomic and genomic characterization uncovers novel biology.</title>
        <authorList>
            <person name="Wiegand S."/>
            <person name="Jogler M."/>
            <person name="Boedeker C."/>
            <person name="Pinto D."/>
            <person name="Vollmers J."/>
            <person name="Rivas-Marin E."/>
            <person name="Kohn T."/>
            <person name="Peeters S.H."/>
            <person name="Heuer A."/>
            <person name="Rast P."/>
            <person name="Oberbeckmann S."/>
            <person name="Bunk B."/>
            <person name="Jeske O."/>
            <person name="Meyerdierks A."/>
            <person name="Storesund J.E."/>
            <person name="Kallscheuer N."/>
            <person name="Luecker S."/>
            <person name="Lage O.M."/>
            <person name="Pohl T."/>
            <person name="Merkel B.J."/>
            <person name="Hornburger P."/>
            <person name="Mueller R.-W."/>
            <person name="Bruemmer F."/>
            <person name="Labrenz M."/>
            <person name="Spormann A.M."/>
            <person name="Op den Camp H."/>
            <person name="Overmann J."/>
            <person name="Amann R."/>
            <person name="Jetten M.S.M."/>
            <person name="Mascher T."/>
            <person name="Medema M.H."/>
            <person name="Devos D.P."/>
            <person name="Kaster A.-K."/>
            <person name="Ovreas L."/>
            <person name="Rohde M."/>
            <person name="Galperin M.Y."/>
            <person name="Jogler C."/>
        </authorList>
    </citation>
    <scope>NUCLEOTIDE SEQUENCE [LARGE SCALE GENOMIC DNA]</scope>
    <source>
        <strain evidence="4 5">Enr13</strain>
    </source>
</reference>
<dbReference type="RefSeq" id="WP_145385041.1">
    <property type="nucleotide sequence ID" value="NZ_CP037423.1"/>
</dbReference>
<keyword evidence="5" id="KW-1185">Reference proteome</keyword>
<dbReference type="PANTHER" id="PTHR13778">
    <property type="entry name" value="GLYCOSYLTRANSFERASE 8 DOMAIN-CONTAINING PROTEIN"/>
    <property type="match status" value="1"/>
</dbReference>
<organism evidence="4 5">
    <name type="scientific">Stieleria neptunia</name>
    <dbReference type="NCBI Taxonomy" id="2527979"/>
    <lineage>
        <taxon>Bacteria</taxon>
        <taxon>Pseudomonadati</taxon>
        <taxon>Planctomycetota</taxon>
        <taxon>Planctomycetia</taxon>
        <taxon>Pirellulales</taxon>
        <taxon>Pirellulaceae</taxon>
        <taxon>Stieleria</taxon>
    </lineage>
</organism>
<dbReference type="Pfam" id="PF01501">
    <property type="entry name" value="Glyco_transf_8"/>
    <property type="match status" value="1"/>
</dbReference>
<dbReference type="AlphaFoldDB" id="A0A518HKG4"/>
<dbReference type="KEGG" id="snep:Enr13x_11380"/>
<dbReference type="OrthoDB" id="9798746at2"/>
<dbReference type="GO" id="GO:0016757">
    <property type="term" value="F:glycosyltransferase activity"/>
    <property type="evidence" value="ECO:0007669"/>
    <property type="project" value="UniProtKB-KW"/>
</dbReference>
<dbReference type="EMBL" id="CP037423">
    <property type="protein sequence ID" value="QDV41300.1"/>
    <property type="molecule type" value="Genomic_DNA"/>
</dbReference>
<evidence type="ECO:0000313" key="5">
    <source>
        <dbReference type="Proteomes" id="UP000319004"/>
    </source>
</evidence>
<dbReference type="GO" id="GO:0046872">
    <property type="term" value="F:metal ion binding"/>
    <property type="evidence" value="ECO:0007669"/>
    <property type="project" value="UniProtKB-KW"/>
</dbReference>
<accession>A0A518HKG4</accession>
<evidence type="ECO:0000313" key="4">
    <source>
        <dbReference type="EMBL" id="QDV41300.1"/>
    </source>
</evidence>
<keyword evidence="1" id="KW-0328">Glycosyltransferase</keyword>
<name>A0A518HKG4_9BACT</name>
<evidence type="ECO:0000256" key="3">
    <source>
        <dbReference type="ARBA" id="ARBA00022723"/>
    </source>
</evidence>